<keyword evidence="2" id="KW-1185">Reference proteome</keyword>
<dbReference type="Proteomes" id="UP000007015">
    <property type="component" value="Chromosome 4"/>
</dbReference>
<reference evidence="1 2" key="1">
    <citation type="journal article" date="2005" name="PLoS Biol.">
        <title>The genomes of Oryza sativa: a history of duplications.</title>
        <authorList>
            <person name="Yu J."/>
            <person name="Wang J."/>
            <person name="Lin W."/>
            <person name="Li S."/>
            <person name="Li H."/>
            <person name="Zhou J."/>
            <person name="Ni P."/>
            <person name="Dong W."/>
            <person name="Hu S."/>
            <person name="Zeng C."/>
            <person name="Zhang J."/>
            <person name="Zhang Y."/>
            <person name="Li R."/>
            <person name="Xu Z."/>
            <person name="Li S."/>
            <person name="Li X."/>
            <person name="Zheng H."/>
            <person name="Cong L."/>
            <person name="Lin L."/>
            <person name="Yin J."/>
            <person name="Geng J."/>
            <person name="Li G."/>
            <person name="Shi J."/>
            <person name="Liu J."/>
            <person name="Lv H."/>
            <person name="Li J."/>
            <person name="Wang J."/>
            <person name="Deng Y."/>
            <person name="Ran L."/>
            <person name="Shi X."/>
            <person name="Wang X."/>
            <person name="Wu Q."/>
            <person name="Li C."/>
            <person name="Ren X."/>
            <person name="Wang J."/>
            <person name="Wang X."/>
            <person name="Li D."/>
            <person name="Liu D."/>
            <person name="Zhang X."/>
            <person name="Ji Z."/>
            <person name="Zhao W."/>
            <person name="Sun Y."/>
            <person name="Zhang Z."/>
            <person name="Bao J."/>
            <person name="Han Y."/>
            <person name="Dong L."/>
            <person name="Ji J."/>
            <person name="Chen P."/>
            <person name="Wu S."/>
            <person name="Liu J."/>
            <person name="Xiao Y."/>
            <person name="Bu D."/>
            <person name="Tan J."/>
            <person name="Yang L."/>
            <person name="Ye C."/>
            <person name="Zhang J."/>
            <person name="Xu J."/>
            <person name="Zhou Y."/>
            <person name="Yu Y."/>
            <person name="Zhang B."/>
            <person name="Zhuang S."/>
            <person name="Wei H."/>
            <person name="Liu B."/>
            <person name="Lei M."/>
            <person name="Yu H."/>
            <person name="Li Y."/>
            <person name="Xu H."/>
            <person name="Wei S."/>
            <person name="He X."/>
            <person name="Fang L."/>
            <person name="Zhang Z."/>
            <person name="Zhang Y."/>
            <person name="Huang X."/>
            <person name="Su Z."/>
            <person name="Tong W."/>
            <person name="Li J."/>
            <person name="Tong Z."/>
            <person name="Li S."/>
            <person name="Ye J."/>
            <person name="Wang L."/>
            <person name="Fang L."/>
            <person name="Lei T."/>
            <person name="Chen C."/>
            <person name="Chen H."/>
            <person name="Xu Z."/>
            <person name="Li H."/>
            <person name="Huang H."/>
            <person name="Zhang F."/>
            <person name="Xu H."/>
            <person name="Li N."/>
            <person name="Zhao C."/>
            <person name="Li S."/>
            <person name="Dong L."/>
            <person name="Huang Y."/>
            <person name="Li L."/>
            <person name="Xi Y."/>
            <person name="Qi Q."/>
            <person name="Li W."/>
            <person name="Zhang B."/>
            <person name="Hu W."/>
            <person name="Zhang Y."/>
            <person name="Tian X."/>
            <person name="Jiao Y."/>
            <person name="Liang X."/>
            <person name="Jin J."/>
            <person name="Gao L."/>
            <person name="Zheng W."/>
            <person name="Hao B."/>
            <person name="Liu S."/>
            <person name="Wang W."/>
            <person name="Yuan L."/>
            <person name="Cao M."/>
            <person name="McDermott J."/>
            <person name="Samudrala R."/>
            <person name="Wang J."/>
            <person name="Wong G.K."/>
            <person name="Yang H."/>
        </authorList>
    </citation>
    <scope>NUCLEOTIDE SEQUENCE [LARGE SCALE GENOMIC DNA]</scope>
    <source>
        <strain evidence="2">cv. 93-11</strain>
    </source>
</reference>
<dbReference type="HOGENOM" id="CLU_2692155_0_0_1"/>
<sequence>MQNQSLAVRVDNSRISPTIVVVPHLYRQENGASMAVALEEEEGEGTIKKEIFFHSDLAQNQHKEFLYIYQPEQP</sequence>
<evidence type="ECO:0000313" key="1">
    <source>
        <dbReference type="EMBL" id="EEC77428.1"/>
    </source>
</evidence>
<gene>
    <name evidence="1" type="ORF">OsI_16221</name>
</gene>
<accession>B8AV32</accession>
<name>B8AV32_ORYSI</name>
<organism evidence="1 2">
    <name type="scientific">Oryza sativa subsp. indica</name>
    <name type="common">Rice</name>
    <dbReference type="NCBI Taxonomy" id="39946"/>
    <lineage>
        <taxon>Eukaryota</taxon>
        <taxon>Viridiplantae</taxon>
        <taxon>Streptophyta</taxon>
        <taxon>Embryophyta</taxon>
        <taxon>Tracheophyta</taxon>
        <taxon>Spermatophyta</taxon>
        <taxon>Magnoliopsida</taxon>
        <taxon>Liliopsida</taxon>
        <taxon>Poales</taxon>
        <taxon>Poaceae</taxon>
        <taxon>BOP clade</taxon>
        <taxon>Oryzoideae</taxon>
        <taxon>Oryzeae</taxon>
        <taxon>Oryzinae</taxon>
        <taxon>Oryza</taxon>
        <taxon>Oryza sativa</taxon>
    </lineage>
</organism>
<dbReference type="Gramene" id="BGIOSGA016572-TA">
    <property type="protein sequence ID" value="BGIOSGA016572-PA"/>
    <property type="gene ID" value="BGIOSGA016572"/>
</dbReference>
<dbReference type="EMBL" id="CM000129">
    <property type="protein sequence ID" value="EEC77428.1"/>
    <property type="molecule type" value="Genomic_DNA"/>
</dbReference>
<protein>
    <submittedName>
        <fullName evidence="1">Uncharacterized protein</fullName>
    </submittedName>
</protein>
<evidence type="ECO:0000313" key="2">
    <source>
        <dbReference type="Proteomes" id="UP000007015"/>
    </source>
</evidence>
<dbReference type="AlphaFoldDB" id="B8AV32"/>
<proteinExistence type="predicted"/>